<evidence type="ECO:0000313" key="2">
    <source>
        <dbReference type="EMBL" id="RFB85583.1"/>
    </source>
</evidence>
<proteinExistence type="predicted"/>
<organism evidence="2 3">
    <name type="scientific">Rhizobium leguminosarum bv. trifolii</name>
    <dbReference type="NCBI Taxonomy" id="386"/>
    <lineage>
        <taxon>Bacteria</taxon>
        <taxon>Pseudomonadati</taxon>
        <taxon>Pseudomonadota</taxon>
        <taxon>Alphaproteobacteria</taxon>
        <taxon>Hyphomicrobiales</taxon>
        <taxon>Rhizobiaceae</taxon>
        <taxon>Rhizobium/Agrobacterium group</taxon>
        <taxon>Rhizobium</taxon>
    </lineage>
</organism>
<dbReference type="AlphaFoldDB" id="A0A3E1B499"/>
<keyword evidence="1" id="KW-1133">Transmembrane helix</keyword>
<accession>A0A3E1B499</accession>
<evidence type="ECO:0000256" key="1">
    <source>
        <dbReference type="SAM" id="Phobius"/>
    </source>
</evidence>
<keyword evidence="1" id="KW-0812">Transmembrane</keyword>
<evidence type="ECO:0000313" key="3">
    <source>
        <dbReference type="Proteomes" id="UP000256748"/>
    </source>
</evidence>
<keyword evidence="1" id="KW-0472">Membrane</keyword>
<name>A0A3E1B499_RHILT</name>
<dbReference type="Proteomes" id="UP000256748">
    <property type="component" value="Unassembled WGS sequence"/>
</dbReference>
<comment type="caution">
    <text evidence="2">The sequence shown here is derived from an EMBL/GenBank/DDBJ whole genome shotgun (WGS) entry which is preliminary data.</text>
</comment>
<protein>
    <submittedName>
        <fullName evidence="2">Uncharacterized protein</fullName>
    </submittedName>
</protein>
<sequence>MNETRNSWDRGLATPQENAKAPRRMMLFVVTIFVLACVAALAFTLITHAGEPDEASPTPATEQAQ</sequence>
<dbReference type="EMBL" id="NAOO01000036">
    <property type="protein sequence ID" value="RFB85583.1"/>
    <property type="molecule type" value="Genomic_DNA"/>
</dbReference>
<gene>
    <name evidence="2" type="ORF">B5K10_26880</name>
</gene>
<feature type="transmembrane region" description="Helical" evidence="1">
    <location>
        <begin position="25"/>
        <end position="46"/>
    </location>
</feature>
<reference evidence="2 3" key="1">
    <citation type="submission" date="2017-03" db="EMBL/GenBank/DDBJ databases">
        <title>Genome analysis of Rhizobial strains effectives or ineffectives for nitrogen fixation isolated from bean seeds.</title>
        <authorList>
            <person name="Peralta H."/>
            <person name="Aguilar-Vera A."/>
            <person name="Mora Y."/>
            <person name="Vargas-Lagunas C."/>
            <person name="Girard L."/>
            <person name="Mora J."/>
        </authorList>
    </citation>
    <scope>NUCLEOTIDE SEQUENCE [LARGE SCALE GENOMIC DNA]</scope>
    <source>
        <strain evidence="2 3">CCGM5</strain>
    </source>
</reference>